<dbReference type="EMBL" id="PYGA01000008">
    <property type="protein sequence ID" value="PSK97406.1"/>
    <property type="molecule type" value="Genomic_DNA"/>
</dbReference>
<evidence type="ECO:0000256" key="4">
    <source>
        <dbReference type="SAM" id="MobiDB-lite"/>
    </source>
</evidence>
<dbReference type="SUPFAM" id="SSF52540">
    <property type="entry name" value="P-loop containing nucleoside triphosphate hydrolases"/>
    <property type="match status" value="1"/>
</dbReference>
<dbReference type="InterPro" id="IPR017911">
    <property type="entry name" value="MacB-like_ATP-bd"/>
</dbReference>
<dbReference type="Gene3D" id="3.40.50.300">
    <property type="entry name" value="P-loop containing nucleotide triphosphate hydrolases"/>
    <property type="match status" value="1"/>
</dbReference>
<evidence type="ECO:0000259" key="5">
    <source>
        <dbReference type="PROSITE" id="PS50893"/>
    </source>
</evidence>
<keyword evidence="1" id="KW-0813">Transport</keyword>
<dbReference type="InterPro" id="IPR015854">
    <property type="entry name" value="ABC_transpr_LolD-like"/>
</dbReference>
<keyword evidence="2" id="KW-0547">Nucleotide-binding</keyword>
<comment type="caution">
    <text evidence="6">The sequence shown here is derived from an EMBL/GenBank/DDBJ whole genome shotgun (WGS) entry which is preliminary data.</text>
</comment>
<evidence type="ECO:0000256" key="2">
    <source>
        <dbReference type="ARBA" id="ARBA00022741"/>
    </source>
</evidence>
<dbReference type="GO" id="GO:0016887">
    <property type="term" value="F:ATP hydrolysis activity"/>
    <property type="evidence" value="ECO:0007669"/>
    <property type="project" value="InterPro"/>
</dbReference>
<dbReference type="Proteomes" id="UP000240542">
    <property type="component" value="Unassembled WGS sequence"/>
</dbReference>
<dbReference type="GO" id="GO:0022857">
    <property type="term" value="F:transmembrane transporter activity"/>
    <property type="evidence" value="ECO:0007669"/>
    <property type="project" value="TreeGrafter"/>
</dbReference>
<feature type="compositionally biased region" description="Low complexity" evidence="4">
    <location>
        <begin position="1"/>
        <end position="45"/>
    </location>
</feature>
<name>A0A2P8DJK8_9ACTN</name>
<dbReference type="InterPro" id="IPR027417">
    <property type="entry name" value="P-loop_NTPase"/>
</dbReference>
<organism evidence="6 7">
    <name type="scientific">Murinocardiopsis flavida</name>
    <dbReference type="NCBI Taxonomy" id="645275"/>
    <lineage>
        <taxon>Bacteria</taxon>
        <taxon>Bacillati</taxon>
        <taxon>Actinomycetota</taxon>
        <taxon>Actinomycetes</taxon>
        <taxon>Streptosporangiales</taxon>
        <taxon>Nocardiopsidaceae</taxon>
        <taxon>Murinocardiopsis</taxon>
    </lineage>
</organism>
<dbReference type="GO" id="GO:0005524">
    <property type="term" value="F:ATP binding"/>
    <property type="evidence" value="ECO:0007669"/>
    <property type="project" value="UniProtKB-KW"/>
</dbReference>
<feature type="domain" description="ABC transporter" evidence="5">
    <location>
        <begin position="58"/>
        <end position="278"/>
    </location>
</feature>
<sequence>MPLNSPRHAAAPAGTRPATGAAPGPLPAAHTAPHGAPLPAAHTAPHPAPHPAPRQPLLRVEGLHKGFSVDGETIRVLHECSFAVGRGEVVAIVGQSGSGKSTLLNLLGLLDEADGGTHVFDGVDVTGLREHRRARLRGDRIGFVFQQFHLLERRTAVANVCVPMVLGGVPLLRRRAVARELLESVGLGHRLGSKPHQLSGGEQQRVALARALSRDPALILADEPTGALDAESSELIMNQLLRQASDRGAAVIVVTHDPAVAARADRSITIVEGYTRDG</sequence>
<dbReference type="FunFam" id="3.40.50.300:FF:000032">
    <property type="entry name" value="Export ABC transporter ATP-binding protein"/>
    <property type="match status" value="1"/>
</dbReference>
<proteinExistence type="predicted"/>
<dbReference type="AlphaFoldDB" id="A0A2P8DJK8"/>
<protein>
    <submittedName>
        <fullName evidence="6">Putative ABC transport system ATP-binding protein</fullName>
    </submittedName>
</protein>
<evidence type="ECO:0000256" key="1">
    <source>
        <dbReference type="ARBA" id="ARBA00022448"/>
    </source>
</evidence>
<dbReference type="Pfam" id="PF00005">
    <property type="entry name" value="ABC_tran"/>
    <property type="match status" value="1"/>
</dbReference>
<evidence type="ECO:0000313" key="6">
    <source>
        <dbReference type="EMBL" id="PSK97406.1"/>
    </source>
</evidence>
<gene>
    <name evidence="6" type="ORF">CLV63_108126</name>
</gene>
<dbReference type="InterPro" id="IPR003439">
    <property type="entry name" value="ABC_transporter-like_ATP-bd"/>
</dbReference>
<evidence type="ECO:0000256" key="3">
    <source>
        <dbReference type="ARBA" id="ARBA00022840"/>
    </source>
</evidence>
<dbReference type="GO" id="GO:0005886">
    <property type="term" value="C:plasma membrane"/>
    <property type="evidence" value="ECO:0007669"/>
    <property type="project" value="TreeGrafter"/>
</dbReference>
<feature type="region of interest" description="Disordered" evidence="4">
    <location>
        <begin position="1"/>
        <end position="55"/>
    </location>
</feature>
<dbReference type="InterPro" id="IPR017871">
    <property type="entry name" value="ABC_transporter-like_CS"/>
</dbReference>
<dbReference type="PANTHER" id="PTHR24220">
    <property type="entry name" value="IMPORT ATP-BINDING PROTEIN"/>
    <property type="match status" value="1"/>
</dbReference>
<keyword evidence="3 6" id="KW-0067">ATP-binding</keyword>
<dbReference type="InterPro" id="IPR003593">
    <property type="entry name" value="AAA+_ATPase"/>
</dbReference>
<accession>A0A2P8DJK8</accession>
<keyword evidence="7" id="KW-1185">Reference proteome</keyword>
<dbReference type="PANTHER" id="PTHR24220:SF86">
    <property type="entry name" value="ABC TRANSPORTER ABCH.1"/>
    <property type="match status" value="1"/>
</dbReference>
<dbReference type="SMART" id="SM00382">
    <property type="entry name" value="AAA"/>
    <property type="match status" value="1"/>
</dbReference>
<dbReference type="PROSITE" id="PS00211">
    <property type="entry name" value="ABC_TRANSPORTER_1"/>
    <property type="match status" value="1"/>
</dbReference>
<evidence type="ECO:0000313" key="7">
    <source>
        <dbReference type="Proteomes" id="UP000240542"/>
    </source>
</evidence>
<dbReference type="GO" id="GO:0098796">
    <property type="term" value="C:membrane protein complex"/>
    <property type="evidence" value="ECO:0007669"/>
    <property type="project" value="UniProtKB-ARBA"/>
</dbReference>
<reference evidence="6 7" key="1">
    <citation type="submission" date="2018-03" db="EMBL/GenBank/DDBJ databases">
        <title>Genomic Encyclopedia of Archaeal and Bacterial Type Strains, Phase II (KMG-II): from individual species to whole genera.</title>
        <authorList>
            <person name="Goeker M."/>
        </authorList>
    </citation>
    <scope>NUCLEOTIDE SEQUENCE [LARGE SCALE GENOMIC DNA]</scope>
    <source>
        <strain evidence="6 7">DSM 45312</strain>
    </source>
</reference>
<dbReference type="PROSITE" id="PS50893">
    <property type="entry name" value="ABC_TRANSPORTER_2"/>
    <property type="match status" value="1"/>
</dbReference>
<dbReference type="CDD" id="cd03255">
    <property type="entry name" value="ABC_MJ0796_LolCDE_FtsE"/>
    <property type="match status" value="1"/>
</dbReference>